<sequence length="113" mass="12868">MRYSTSTGKPKSNSPQFFFLILIIITVNENGFIHLFSKNTLVGLMEVFEIKLKVPYDKKGAIIKKLANVVRGKAKLLPPDYYGFSRIIVEGDKNSIKELIKQVEIRKVKISSH</sequence>
<dbReference type="PATRIC" id="fig|272844.11.peg.1164"/>
<reference evidence="2 3" key="1">
    <citation type="journal article" date="2003" name="Mol. Microbiol.">
        <title>An integrated analysis of the genome of the hyperthermophilic archaeon Pyrococcus abyssi.</title>
        <authorList>
            <person name="Cohen G."/>
            <person name="Barbe V."/>
            <person name="Flament D."/>
            <person name="Galperin M."/>
            <person name="Heilig R."/>
            <person name="Ripp R."/>
            <person name="Lecompte O."/>
            <person name="Prieur D."/>
            <person name="Poch O."/>
            <person name="Quellerou J."/>
            <person name="Thierry J.C."/>
            <person name="Van der Oost J."/>
            <person name="Weissenbach J."/>
            <person name="Zivanovic Y."/>
            <person name="Forterre P."/>
        </authorList>
    </citation>
    <scope>NUCLEOTIDE SEQUENCE [LARGE SCALE GENOMIC DNA]</scope>
    <source>
        <strain evidence="3">GE5 / Orsay</strain>
    </source>
</reference>
<evidence type="ECO:0000313" key="3">
    <source>
        <dbReference type="Proteomes" id="UP000000810"/>
    </source>
</evidence>
<evidence type="ECO:0000256" key="1">
    <source>
        <dbReference type="SAM" id="Phobius"/>
    </source>
</evidence>
<keyword evidence="1" id="KW-1133">Transmembrane helix</keyword>
<dbReference type="EMBL" id="AJ248286">
    <property type="protein sequence ID" value="CAB50018.1"/>
    <property type="molecule type" value="Genomic_DNA"/>
</dbReference>
<accession>Q9UZN9</accession>
<dbReference type="HOGENOM" id="CLU_2127920_0_0_2"/>
<feature type="transmembrane region" description="Helical" evidence="1">
    <location>
        <begin position="17"/>
        <end position="36"/>
    </location>
</feature>
<evidence type="ECO:0000313" key="2">
    <source>
        <dbReference type="EMBL" id="CAB50018.1"/>
    </source>
</evidence>
<name>Q9UZN9_PYRAB</name>
<keyword evidence="3" id="KW-1185">Reference proteome</keyword>
<dbReference type="eggNOG" id="arCOG07136">
    <property type="taxonomic scope" value="Archaea"/>
</dbReference>
<dbReference type="PIR" id="E75089">
    <property type="entry name" value="E75089"/>
</dbReference>
<dbReference type="Proteomes" id="UP000000810">
    <property type="component" value="Chromosome"/>
</dbReference>
<dbReference type="KEGG" id="pab:PAB0733"/>
<keyword evidence="1" id="KW-0472">Membrane</keyword>
<gene>
    <name evidence="2" type="ORF">PAB0733</name>
</gene>
<dbReference type="AlphaFoldDB" id="Q9UZN9"/>
<protein>
    <submittedName>
        <fullName evidence="2">Uncharacterized protein</fullName>
    </submittedName>
</protein>
<organism evidence="2 3">
    <name type="scientific">Pyrococcus abyssi (strain GE5 / Orsay)</name>
    <dbReference type="NCBI Taxonomy" id="272844"/>
    <lineage>
        <taxon>Archaea</taxon>
        <taxon>Methanobacteriati</taxon>
        <taxon>Methanobacteriota</taxon>
        <taxon>Thermococci</taxon>
        <taxon>Thermococcales</taxon>
        <taxon>Thermococcaceae</taxon>
        <taxon>Pyrococcus</taxon>
    </lineage>
</organism>
<proteinExistence type="predicted"/>
<keyword evidence="1" id="KW-0812">Transmembrane</keyword>
<dbReference type="STRING" id="272844.PAB0733"/>